<evidence type="ECO:0000313" key="4">
    <source>
        <dbReference type="EMBL" id="ONH66162.1"/>
    </source>
</evidence>
<proteinExistence type="predicted"/>
<dbReference type="STRING" id="36022.A0A061ALS0"/>
<accession>A0A061ALS0</accession>
<keyword evidence="5" id="KW-1185">Reference proteome</keyword>
<reference evidence="3" key="1">
    <citation type="journal article" date="2014" name="Genome Announc.">
        <title>Genome sequence of the yeast Cyberlindnera fabianii (Hansenula fabianii).</title>
        <authorList>
            <person name="Freel K.C."/>
            <person name="Sarilar V."/>
            <person name="Neuveglise C."/>
            <person name="Devillers H."/>
            <person name="Friedrich A."/>
            <person name="Schacherer J."/>
        </authorList>
    </citation>
    <scope>NUCLEOTIDE SEQUENCE</scope>
    <source>
        <strain evidence="3">YJS4271</strain>
    </source>
</reference>
<evidence type="ECO:0000256" key="1">
    <source>
        <dbReference type="ARBA" id="ARBA00012344"/>
    </source>
</evidence>
<evidence type="ECO:0000313" key="5">
    <source>
        <dbReference type="Proteomes" id="UP000189513"/>
    </source>
</evidence>
<dbReference type="InterPro" id="IPR013024">
    <property type="entry name" value="GGCT-like"/>
</dbReference>
<dbReference type="EMBL" id="LK052887">
    <property type="protein sequence ID" value="CDR38518.1"/>
    <property type="molecule type" value="Genomic_DNA"/>
</dbReference>
<dbReference type="Pfam" id="PF04752">
    <property type="entry name" value="ChaC"/>
    <property type="match status" value="1"/>
</dbReference>
<dbReference type="GO" id="GO:0006751">
    <property type="term" value="P:glutathione catabolic process"/>
    <property type="evidence" value="ECO:0007669"/>
    <property type="project" value="InterPro"/>
</dbReference>
<organism evidence="3">
    <name type="scientific">Cyberlindnera fabianii</name>
    <name type="common">Yeast</name>
    <name type="synonym">Hansenula fabianii</name>
    <dbReference type="NCBI Taxonomy" id="36022"/>
    <lineage>
        <taxon>Eukaryota</taxon>
        <taxon>Fungi</taxon>
        <taxon>Dikarya</taxon>
        <taxon>Ascomycota</taxon>
        <taxon>Saccharomycotina</taxon>
        <taxon>Saccharomycetes</taxon>
        <taxon>Phaffomycetales</taxon>
        <taxon>Phaffomycetaceae</taxon>
        <taxon>Cyberlindnera</taxon>
    </lineage>
</organism>
<evidence type="ECO:0000256" key="2">
    <source>
        <dbReference type="ARBA" id="ARBA00023239"/>
    </source>
</evidence>
<protein>
    <recommendedName>
        <fullName evidence="1">glutathione-specific gamma-glutamylcyclotransferase</fullName>
        <ecNumber evidence="1">4.3.2.7</ecNumber>
    </recommendedName>
</protein>
<sequence>MTVPQEPLWVLGYGSLIFKPPPHAAFRVPGLIRGYARRFWQSSSDHRGTPEKKGRVVTLVSYDDIIAKSSFLLDVKKYTSGLKNDFARDDLKLWACAYYIPAEHSREVKEYLDVREQDGYTLHEIPFEIHQDGEFKDEELKRAVDALPVDASGKHILTSKVYIGTSENASFIGPEDVKDTAKIIEGSRGPSGENWEYLEKLYQSLVELDKHEKDEYIEALVREVLSIRSKNTAE</sequence>
<dbReference type="GO" id="GO:0016740">
    <property type="term" value="F:transferase activity"/>
    <property type="evidence" value="ECO:0007669"/>
    <property type="project" value="UniProtKB-KW"/>
</dbReference>
<evidence type="ECO:0000313" key="3">
    <source>
        <dbReference type="EMBL" id="CDR38518.1"/>
    </source>
</evidence>
<dbReference type="AlphaFoldDB" id="A0A061ALS0"/>
<dbReference type="GO" id="GO:0005737">
    <property type="term" value="C:cytoplasm"/>
    <property type="evidence" value="ECO:0007669"/>
    <property type="project" value="TreeGrafter"/>
</dbReference>
<dbReference type="VEuPathDB" id="FungiDB:BON22_4132"/>
<reference evidence="5" key="2">
    <citation type="journal article" date="2017" name="Genome Announc.">
        <title>Genome sequences of Cyberlindnera fabianii 65, Pichia kudriavzevii 129, and Saccharomyces cerevisiae 131 isolated from fermented masau fruits in Zimbabwe.</title>
        <authorList>
            <person name="van Rijswijck I.M.H."/>
            <person name="Derks M.F.L."/>
            <person name="Abee T."/>
            <person name="de Ridder D."/>
            <person name="Smid E.J."/>
        </authorList>
    </citation>
    <scope>NUCLEOTIDE SEQUENCE [LARGE SCALE GENOMIC DNA]</scope>
    <source>
        <strain evidence="5">65</strain>
    </source>
</reference>
<keyword evidence="2" id="KW-0456">Lyase</keyword>
<dbReference type="OMA" id="DHREKDG"/>
<dbReference type="Proteomes" id="UP000189513">
    <property type="component" value="Unassembled WGS sequence"/>
</dbReference>
<dbReference type="GO" id="GO:0061928">
    <property type="term" value="F:glutathione specific gamma-glutamylcyclotransferase activity"/>
    <property type="evidence" value="ECO:0007669"/>
    <property type="project" value="UniProtKB-EC"/>
</dbReference>
<dbReference type="PANTHER" id="PTHR12192">
    <property type="entry name" value="CATION TRANSPORT PROTEIN CHAC-RELATED"/>
    <property type="match status" value="1"/>
</dbReference>
<reference evidence="4" key="3">
    <citation type="submission" date="2017-01" db="EMBL/GenBank/DDBJ databases">
        <authorList>
            <person name="Mah S.A."/>
            <person name="Swanson W.J."/>
            <person name="Moy G.W."/>
            <person name="Vacquier V.D."/>
        </authorList>
    </citation>
    <scope>NUCLEOTIDE SEQUENCE [LARGE SCALE GENOMIC DNA]</scope>
    <source>
        <strain evidence="4">65</strain>
    </source>
</reference>
<dbReference type="InterPro" id="IPR006840">
    <property type="entry name" value="ChaC"/>
</dbReference>
<dbReference type="EC" id="4.3.2.7" evidence="1"/>
<dbReference type="PANTHER" id="PTHR12192:SF2">
    <property type="entry name" value="GLUTATHIONE-SPECIFIC GAMMA-GLUTAMYLCYCLOTRANSFERASE 2"/>
    <property type="match status" value="1"/>
</dbReference>
<name>A0A061ALS0_CYBFA</name>
<keyword evidence="4" id="KW-0808">Transferase</keyword>
<dbReference type="EMBL" id="MPUK01000008">
    <property type="protein sequence ID" value="ONH66162.1"/>
    <property type="molecule type" value="Genomic_DNA"/>
</dbReference>
<dbReference type="OrthoDB" id="1933483at2759"/>
<dbReference type="CDD" id="cd06661">
    <property type="entry name" value="GGCT_like"/>
    <property type="match status" value="1"/>
</dbReference>
<gene>
    <name evidence="4" type="ORF">BON22_4132</name>
    <name evidence="3" type="ORF">CYFA0S_02e02564g</name>
</gene>